<organism evidence="9 10">
    <name type="scientific">Natronincola peptidivorans</name>
    <dbReference type="NCBI Taxonomy" id="426128"/>
    <lineage>
        <taxon>Bacteria</taxon>
        <taxon>Bacillati</taxon>
        <taxon>Bacillota</taxon>
        <taxon>Clostridia</taxon>
        <taxon>Peptostreptococcales</taxon>
        <taxon>Natronincolaceae</taxon>
        <taxon>Natronincola</taxon>
    </lineage>
</organism>
<reference evidence="9 10" key="1">
    <citation type="submission" date="2016-10" db="EMBL/GenBank/DDBJ databases">
        <authorList>
            <person name="de Groot N.N."/>
        </authorList>
    </citation>
    <scope>NUCLEOTIDE SEQUENCE [LARGE SCALE GENOMIC DNA]</scope>
    <source>
        <strain evidence="9 10">DSM 18979</strain>
    </source>
</reference>
<dbReference type="Pfam" id="PF00528">
    <property type="entry name" value="BPD_transp_1"/>
    <property type="match status" value="1"/>
</dbReference>
<feature type="transmembrane region" description="Helical" evidence="7">
    <location>
        <begin position="98"/>
        <end position="124"/>
    </location>
</feature>
<dbReference type="CDD" id="cd06261">
    <property type="entry name" value="TM_PBP2"/>
    <property type="match status" value="1"/>
</dbReference>
<dbReference type="STRING" id="426128.SAMN05660297_02849"/>
<keyword evidence="2 7" id="KW-0813">Transport</keyword>
<evidence type="ECO:0000256" key="5">
    <source>
        <dbReference type="ARBA" id="ARBA00022989"/>
    </source>
</evidence>
<comment type="similarity">
    <text evidence="7">Belongs to the binding-protein-dependent transport system permease family.</text>
</comment>
<evidence type="ECO:0000256" key="4">
    <source>
        <dbReference type="ARBA" id="ARBA00022692"/>
    </source>
</evidence>
<dbReference type="PANTHER" id="PTHR30151:SF20">
    <property type="entry name" value="ABC TRANSPORTER PERMEASE PROTEIN HI_0355-RELATED"/>
    <property type="match status" value="1"/>
</dbReference>
<dbReference type="Gene3D" id="1.10.3720.10">
    <property type="entry name" value="MetI-like"/>
    <property type="match status" value="1"/>
</dbReference>
<evidence type="ECO:0000313" key="9">
    <source>
        <dbReference type="EMBL" id="SET58969.1"/>
    </source>
</evidence>
<keyword evidence="10" id="KW-1185">Reference proteome</keyword>
<evidence type="ECO:0000259" key="8">
    <source>
        <dbReference type="PROSITE" id="PS50928"/>
    </source>
</evidence>
<protein>
    <submittedName>
        <fullName evidence="9">NitT/TauT family transport system permease protein</fullName>
    </submittedName>
</protein>
<proteinExistence type="inferred from homology"/>
<keyword evidence="3" id="KW-1003">Cell membrane</keyword>
<evidence type="ECO:0000256" key="6">
    <source>
        <dbReference type="ARBA" id="ARBA00023136"/>
    </source>
</evidence>
<dbReference type="EMBL" id="FOHU01000015">
    <property type="protein sequence ID" value="SET58969.1"/>
    <property type="molecule type" value="Genomic_DNA"/>
</dbReference>
<dbReference type="AlphaFoldDB" id="A0A1I0FNT7"/>
<feature type="transmembrane region" description="Helical" evidence="7">
    <location>
        <begin position="12"/>
        <end position="32"/>
    </location>
</feature>
<keyword evidence="6 7" id="KW-0472">Membrane</keyword>
<keyword evidence="4 7" id="KW-0812">Transmembrane</keyword>
<feature type="transmembrane region" description="Helical" evidence="7">
    <location>
        <begin position="225"/>
        <end position="244"/>
    </location>
</feature>
<sequence length="259" mass="29029">MTIKYFKLRTMDFVWSIAVVLIFLVIWEVSVLTGKVNSFFFSSPSLIFKDIVRMQQNGDIMRHFGITVKQAGYGLFFGGLLGTIAAIMLGMNEKLSNILFPIMVGLNGLPKLALGPLLIIWFGIGIQSKIFMSALMVFFPFFFNVHAGYHNVDISLINTIKMMGGNRFQILSKVIWPSCMPWLIVSLRTGVGMAIVGAIIGEYIGSSRGLGWMIMDAGGTYNTTRVLSCIFLLTAFMAAIDYLIKFFEKKTLRWRPSIN</sequence>
<feature type="transmembrane region" description="Helical" evidence="7">
    <location>
        <begin position="71"/>
        <end position="91"/>
    </location>
</feature>
<dbReference type="GO" id="GO:0055085">
    <property type="term" value="P:transmembrane transport"/>
    <property type="evidence" value="ECO:0007669"/>
    <property type="project" value="InterPro"/>
</dbReference>
<comment type="subcellular location">
    <subcellularLocation>
        <location evidence="1 7">Cell membrane</location>
        <topology evidence="1 7">Multi-pass membrane protein</topology>
    </subcellularLocation>
</comment>
<dbReference type="SUPFAM" id="SSF161098">
    <property type="entry name" value="MetI-like"/>
    <property type="match status" value="1"/>
</dbReference>
<dbReference type="RefSeq" id="WP_208976150.1">
    <property type="nucleotide sequence ID" value="NZ_FOHU01000015.1"/>
</dbReference>
<evidence type="ECO:0000256" key="2">
    <source>
        <dbReference type="ARBA" id="ARBA00022448"/>
    </source>
</evidence>
<feature type="transmembrane region" description="Helical" evidence="7">
    <location>
        <begin position="130"/>
        <end position="152"/>
    </location>
</feature>
<dbReference type="Proteomes" id="UP000199568">
    <property type="component" value="Unassembled WGS sequence"/>
</dbReference>
<evidence type="ECO:0000256" key="3">
    <source>
        <dbReference type="ARBA" id="ARBA00022475"/>
    </source>
</evidence>
<gene>
    <name evidence="9" type="ORF">SAMN05660297_02849</name>
</gene>
<dbReference type="InterPro" id="IPR000515">
    <property type="entry name" value="MetI-like"/>
</dbReference>
<evidence type="ECO:0000256" key="7">
    <source>
        <dbReference type="RuleBase" id="RU363032"/>
    </source>
</evidence>
<name>A0A1I0FNT7_9FIRM</name>
<evidence type="ECO:0000313" key="10">
    <source>
        <dbReference type="Proteomes" id="UP000199568"/>
    </source>
</evidence>
<dbReference type="PROSITE" id="PS50928">
    <property type="entry name" value="ABC_TM1"/>
    <property type="match status" value="1"/>
</dbReference>
<feature type="domain" description="ABC transmembrane type-1" evidence="8">
    <location>
        <begin position="64"/>
        <end position="244"/>
    </location>
</feature>
<evidence type="ECO:0000256" key="1">
    <source>
        <dbReference type="ARBA" id="ARBA00004651"/>
    </source>
</evidence>
<accession>A0A1I0FNT7</accession>
<dbReference type="GO" id="GO:0005886">
    <property type="term" value="C:plasma membrane"/>
    <property type="evidence" value="ECO:0007669"/>
    <property type="project" value="UniProtKB-SubCell"/>
</dbReference>
<keyword evidence="5 7" id="KW-1133">Transmembrane helix</keyword>
<feature type="transmembrane region" description="Helical" evidence="7">
    <location>
        <begin position="182"/>
        <end position="205"/>
    </location>
</feature>
<dbReference type="PANTHER" id="PTHR30151">
    <property type="entry name" value="ALKANE SULFONATE ABC TRANSPORTER-RELATED, MEMBRANE SUBUNIT"/>
    <property type="match status" value="1"/>
</dbReference>
<dbReference type="InterPro" id="IPR035906">
    <property type="entry name" value="MetI-like_sf"/>
</dbReference>